<dbReference type="Gene3D" id="3.30.160.60">
    <property type="entry name" value="Classic Zinc Finger"/>
    <property type="match status" value="1"/>
</dbReference>
<accession>A0A409VNN8</accession>
<protein>
    <recommendedName>
        <fullName evidence="3">C2H2-type domain-containing protein</fullName>
    </recommendedName>
</protein>
<reference evidence="4 5" key="1">
    <citation type="journal article" date="2018" name="Evol. Lett.">
        <title>Horizontal gene cluster transfer increased hallucinogenic mushroom diversity.</title>
        <authorList>
            <person name="Reynolds H.T."/>
            <person name="Vijayakumar V."/>
            <person name="Gluck-Thaler E."/>
            <person name="Korotkin H.B."/>
            <person name="Matheny P.B."/>
            <person name="Slot J.C."/>
        </authorList>
    </citation>
    <scope>NUCLEOTIDE SEQUENCE [LARGE SCALE GENOMIC DNA]</scope>
    <source>
        <strain evidence="4 5">SRW20</strain>
    </source>
</reference>
<sequence>MLSQPPEQLAIPDHFVIHPDDGPKLSSAFYTSPPVDSPPSEEDHRSPSQNYSYAHSNPTAPFDSAISATEIFNNHQSQTPHSFPSASDQHPSYDINSSAPNNSTPMNSYHLSESPSPVDTQGPLSAAVPQTITASQSQERFLHSDVNPYPAEDRSLPQTDSGSEHPSHRQQDKYLNTNLQNSLLDQRRMSEPAALSGTPLYSAPATDHYSQFAFNPPPLPSSRPVPSLYVSPLHRGTSMGSLRDLRHNHFDYSPQHAEWKGDPRHREPQDYYNSHADTLDEPVSPLHQTFAHGLMNSPTSGMPYSPISESIYGPSPPGTGTSTSSSVAPLSAGLPCSPPRSLSHHLQRSLSASQLPNDIIDRKTYSFVALPGNTVKKRPRRRYDEIERLYQCSWPDCNKSYGTLNHLNAHVTMQKHGAKRSPNEFKELRKQWRKQKKEQEAAALSMRRDSYSDSYDDHAGFNPRYLAHSLQQRPHSSHHPGLGSVTIGATNRYSIAIDDIRYPIQEREDALGAYDHMMGRPRTGNFQPASWHGGSHMPPRNIQQQSFSTPLQMHPHHSQLPHLSINARPQPSLDSDTTGHINRLPHNSTLLTPLPGYSAPSLMQNGGGNVAYNTQSYEIYEDDGGRPGTGHASIASMGHGSGDDFDHPQ</sequence>
<feature type="compositionally biased region" description="Basic and acidic residues" evidence="2">
    <location>
        <begin position="257"/>
        <end position="269"/>
    </location>
</feature>
<dbReference type="InterPro" id="IPR013087">
    <property type="entry name" value="Znf_C2H2_type"/>
</dbReference>
<dbReference type="PROSITE" id="PS50157">
    <property type="entry name" value="ZINC_FINGER_C2H2_2"/>
    <property type="match status" value="1"/>
</dbReference>
<comment type="caution">
    <text evidence="4">The sequence shown here is derived from an EMBL/GenBank/DDBJ whole genome shotgun (WGS) entry which is preliminary data.</text>
</comment>
<feature type="region of interest" description="Disordered" evidence="2">
    <location>
        <begin position="256"/>
        <end position="276"/>
    </location>
</feature>
<dbReference type="PANTHER" id="PTHR36167:SF3">
    <property type="entry name" value="C2H2 FINGER DOMAIN TRANSCRIPTION FACTOR (EUROFUNG)-RELATED"/>
    <property type="match status" value="1"/>
</dbReference>
<dbReference type="AlphaFoldDB" id="A0A409VNN8"/>
<dbReference type="PROSITE" id="PS00028">
    <property type="entry name" value="ZINC_FINGER_C2H2_1"/>
    <property type="match status" value="1"/>
</dbReference>
<feature type="compositionally biased region" description="Polar residues" evidence="2">
    <location>
        <begin position="66"/>
        <end position="139"/>
    </location>
</feature>
<dbReference type="OrthoDB" id="1939603at2759"/>
<dbReference type="Proteomes" id="UP000284706">
    <property type="component" value="Unassembled WGS sequence"/>
</dbReference>
<dbReference type="EMBL" id="NHYE01005606">
    <property type="protein sequence ID" value="PPQ67884.1"/>
    <property type="molecule type" value="Genomic_DNA"/>
</dbReference>
<feature type="region of interest" description="Disordered" evidence="2">
    <location>
        <begin position="619"/>
        <end position="649"/>
    </location>
</feature>
<dbReference type="STRING" id="231916.A0A409VNN8"/>
<dbReference type="GO" id="GO:0006355">
    <property type="term" value="P:regulation of DNA-templated transcription"/>
    <property type="evidence" value="ECO:0007669"/>
    <property type="project" value="InterPro"/>
</dbReference>
<feature type="domain" description="C2H2-type" evidence="3">
    <location>
        <begin position="390"/>
        <end position="421"/>
    </location>
</feature>
<dbReference type="PANTHER" id="PTHR36167">
    <property type="entry name" value="C2H2 FINGER DOMAIN TRANSCRIPTION FACTOR (EUROFUNG)-RELATED"/>
    <property type="match status" value="1"/>
</dbReference>
<evidence type="ECO:0000256" key="2">
    <source>
        <dbReference type="SAM" id="MobiDB-lite"/>
    </source>
</evidence>
<evidence type="ECO:0000313" key="5">
    <source>
        <dbReference type="Proteomes" id="UP000284706"/>
    </source>
</evidence>
<feature type="region of interest" description="Disordered" evidence="2">
    <location>
        <begin position="305"/>
        <end position="348"/>
    </location>
</feature>
<feature type="compositionally biased region" description="Basic and acidic residues" evidence="2">
    <location>
        <begin position="162"/>
        <end position="172"/>
    </location>
</feature>
<dbReference type="GO" id="GO:0008270">
    <property type="term" value="F:zinc ion binding"/>
    <property type="evidence" value="ECO:0007669"/>
    <property type="project" value="UniProtKB-KW"/>
</dbReference>
<dbReference type="InterPro" id="IPR039327">
    <property type="entry name" value="CON7-like"/>
</dbReference>
<feature type="region of interest" description="Disordered" evidence="2">
    <location>
        <begin position="1"/>
        <end position="174"/>
    </location>
</feature>
<evidence type="ECO:0000313" key="4">
    <source>
        <dbReference type="EMBL" id="PPQ67884.1"/>
    </source>
</evidence>
<name>A0A409VNN8_9AGAR</name>
<proteinExistence type="predicted"/>
<keyword evidence="1" id="KW-0479">Metal-binding</keyword>
<evidence type="ECO:0000259" key="3">
    <source>
        <dbReference type="PROSITE" id="PS50157"/>
    </source>
</evidence>
<gene>
    <name evidence="4" type="ORF">CVT26_007084</name>
</gene>
<organism evidence="4 5">
    <name type="scientific">Gymnopilus dilepis</name>
    <dbReference type="NCBI Taxonomy" id="231916"/>
    <lineage>
        <taxon>Eukaryota</taxon>
        <taxon>Fungi</taxon>
        <taxon>Dikarya</taxon>
        <taxon>Basidiomycota</taxon>
        <taxon>Agaricomycotina</taxon>
        <taxon>Agaricomycetes</taxon>
        <taxon>Agaricomycetidae</taxon>
        <taxon>Agaricales</taxon>
        <taxon>Agaricineae</taxon>
        <taxon>Hymenogastraceae</taxon>
        <taxon>Gymnopilus</taxon>
    </lineage>
</organism>
<keyword evidence="1" id="KW-0862">Zinc</keyword>
<evidence type="ECO:0000256" key="1">
    <source>
        <dbReference type="PROSITE-ProRule" id="PRU00042"/>
    </source>
</evidence>
<dbReference type="InParanoid" id="A0A409VNN8"/>
<keyword evidence="1" id="KW-0863">Zinc-finger</keyword>
<keyword evidence="5" id="KW-1185">Reference proteome</keyword>
<feature type="compositionally biased region" description="Polar residues" evidence="2">
    <location>
        <begin position="47"/>
        <end position="59"/>
    </location>
</feature>